<gene>
    <name evidence="2" type="ORF">PanWU01x14_300300</name>
</gene>
<evidence type="ECO:0000313" key="2">
    <source>
        <dbReference type="EMBL" id="PON40087.1"/>
    </source>
</evidence>
<accession>A0A2P5AU68</accession>
<dbReference type="Proteomes" id="UP000237105">
    <property type="component" value="Unassembled WGS sequence"/>
</dbReference>
<proteinExistence type="predicted"/>
<reference evidence="3" key="1">
    <citation type="submission" date="2016-06" db="EMBL/GenBank/DDBJ databases">
        <title>Parallel loss of symbiosis genes in relatives of nitrogen-fixing non-legume Parasponia.</title>
        <authorList>
            <person name="Van Velzen R."/>
            <person name="Holmer R."/>
            <person name="Bu F."/>
            <person name="Rutten L."/>
            <person name="Van Zeijl A."/>
            <person name="Liu W."/>
            <person name="Santuari L."/>
            <person name="Cao Q."/>
            <person name="Sharma T."/>
            <person name="Shen D."/>
            <person name="Roswanjaya Y."/>
            <person name="Wardhani T."/>
            <person name="Kalhor M.S."/>
            <person name="Jansen J."/>
            <person name="Van den Hoogen J."/>
            <person name="Gungor B."/>
            <person name="Hartog M."/>
            <person name="Hontelez J."/>
            <person name="Verver J."/>
            <person name="Yang W.-C."/>
            <person name="Schijlen E."/>
            <person name="Repin R."/>
            <person name="Schilthuizen M."/>
            <person name="Schranz E."/>
            <person name="Heidstra R."/>
            <person name="Miyata K."/>
            <person name="Fedorova E."/>
            <person name="Kohlen W."/>
            <person name="Bisseling T."/>
            <person name="Smit S."/>
            <person name="Geurts R."/>
        </authorList>
    </citation>
    <scope>NUCLEOTIDE SEQUENCE [LARGE SCALE GENOMIC DNA]</scope>
    <source>
        <strain evidence="3">cv. WU1-14</strain>
    </source>
</reference>
<feature type="transmembrane region" description="Helical" evidence="1">
    <location>
        <begin position="86"/>
        <end position="106"/>
    </location>
</feature>
<organism evidence="2 3">
    <name type="scientific">Parasponia andersonii</name>
    <name type="common">Sponia andersonii</name>
    <dbReference type="NCBI Taxonomy" id="3476"/>
    <lineage>
        <taxon>Eukaryota</taxon>
        <taxon>Viridiplantae</taxon>
        <taxon>Streptophyta</taxon>
        <taxon>Embryophyta</taxon>
        <taxon>Tracheophyta</taxon>
        <taxon>Spermatophyta</taxon>
        <taxon>Magnoliopsida</taxon>
        <taxon>eudicotyledons</taxon>
        <taxon>Gunneridae</taxon>
        <taxon>Pentapetalae</taxon>
        <taxon>rosids</taxon>
        <taxon>fabids</taxon>
        <taxon>Rosales</taxon>
        <taxon>Cannabaceae</taxon>
        <taxon>Parasponia</taxon>
    </lineage>
</organism>
<keyword evidence="1" id="KW-0812">Transmembrane</keyword>
<keyword evidence="1" id="KW-1133">Transmembrane helix</keyword>
<dbReference type="AlphaFoldDB" id="A0A2P5AU68"/>
<dbReference type="EMBL" id="JXTB01000447">
    <property type="protein sequence ID" value="PON40087.1"/>
    <property type="molecule type" value="Genomic_DNA"/>
</dbReference>
<keyword evidence="1" id="KW-0472">Membrane</keyword>
<keyword evidence="3" id="KW-1185">Reference proteome</keyword>
<evidence type="ECO:0000256" key="1">
    <source>
        <dbReference type="SAM" id="Phobius"/>
    </source>
</evidence>
<evidence type="ECO:0008006" key="4">
    <source>
        <dbReference type="Google" id="ProtNLM"/>
    </source>
</evidence>
<sequence>MVKNEEELRHSTLLGSPLVLCRKPTQSYPWPNELAELKGFMMKQQEACAWWIVDMMAFISYGQNMSMRRSLSERGSDRLQIAEKESMFVTLPVYAGWAFLSIFFIWRERKHNLVMPSSFLTSYNEHPFGKP</sequence>
<protein>
    <recommendedName>
        <fullName evidence="4">Transmembrane protein</fullName>
    </recommendedName>
</protein>
<name>A0A2P5AU68_PARAD</name>
<evidence type="ECO:0000313" key="3">
    <source>
        <dbReference type="Proteomes" id="UP000237105"/>
    </source>
</evidence>
<comment type="caution">
    <text evidence="2">The sequence shown here is derived from an EMBL/GenBank/DDBJ whole genome shotgun (WGS) entry which is preliminary data.</text>
</comment>
<feature type="transmembrane region" description="Helical" evidence="1">
    <location>
        <begin position="48"/>
        <end position="66"/>
    </location>
</feature>